<accession>A0AA38UH31</accession>
<proteinExistence type="inferred from homology"/>
<name>A0AA38UH31_9AGAR</name>
<sequence>MSASLPSALQTLANYRIHNTRASHEVVEKGKVLLNSNGTSRLGDDAWAFLEQLALAAIDVANYEIADECLRRLATKFPESPRVDVLSGIRMEATQPPEVALKFYNELLQTDSSNAAIYKRRISVLLRMGKIERAVTELSEYLDTFYSDVEGWVELAELYSSCNQYTSATQALSHALLLAPQNPFYVLQFAETAYTADDVPLAMKMFMLALDIMDRNVSEESIPTGVSVRAWYGVKLCCRALTERTCSSASDTPLPQNLDLLDELSTERVLTAYSVVGKDFDSSRELVLSWMGPSDRTGGRPRFIH</sequence>
<dbReference type="PANTHER" id="PTHR12760">
    <property type="entry name" value="TETRATRICOPEPTIDE REPEAT PROTEIN"/>
    <property type="match status" value="1"/>
</dbReference>
<dbReference type="Proteomes" id="UP001163846">
    <property type="component" value="Unassembled WGS sequence"/>
</dbReference>
<comment type="subcellular location">
    <subcellularLocation>
        <location evidence="4">Endoplasmic reticulum membrane</location>
        <topology evidence="4">Peripheral membrane protein</topology>
        <orientation evidence="4">Cytoplasmic side</orientation>
    </subcellularLocation>
</comment>
<dbReference type="SUPFAM" id="SSF48452">
    <property type="entry name" value="TPR-like"/>
    <property type="match status" value="1"/>
</dbReference>
<evidence type="ECO:0000313" key="6">
    <source>
        <dbReference type="EMBL" id="KAJ3840945.1"/>
    </source>
</evidence>
<keyword evidence="4" id="KW-0256">Endoplasmic reticulum</keyword>
<dbReference type="EMBL" id="MU806058">
    <property type="protein sequence ID" value="KAJ3840945.1"/>
    <property type="molecule type" value="Genomic_DNA"/>
</dbReference>
<keyword evidence="7" id="KW-1185">Reference proteome</keyword>
<protein>
    <recommendedName>
        <fullName evidence="4">ER membrane protein complex subunit 2</fullName>
    </recommendedName>
</protein>
<dbReference type="PROSITE" id="PS50005">
    <property type="entry name" value="TPR"/>
    <property type="match status" value="1"/>
</dbReference>
<feature type="repeat" description="TPR" evidence="3">
    <location>
        <begin position="149"/>
        <end position="182"/>
    </location>
</feature>
<evidence type="ECO:0000256" key="4">
    <source>
        <dbReference type="RuleBase" id="RU367091"/>
    </source>
</evidence>
<evidence type="ECO:0000259" key="5">
    <source>
        <dbReference type="Pfam" id="PF22890"/>
    </source>
</evidence>
<evidence type="ECO:0000256" key="2">
    <source>
        <dbReference type="ARBA" id="ARBA00022803"/>
    </source>
</evidence>
<feature type="domain" description="EMC2 TPR-like" evidence="5">
    <location>
        <begin position="100"/>
        <end position="194"/>
    </location>
</feature>
<evidence type="ECO:0000313" key="7">
    <source>
        <dbReference type="Proteomes" id="UP001163846"/>
    </source>
</evidence>
<comment type="similarity">
    <text evidence="4">Belongs to the EMC2 family.</text>
</comment>
<dbReference type="Gene3D" id="1.25.40.10">
    <property type="entry name" value="Tetratricopeptide repeat domain"/>
    <property type="match status" value="1"/>
</dbReference>
<dbReference type="InterPro" id="IPR019734">
    <property type="entry name" value="TPR_rpt"/>
</dbReference>
<dbReference type="InterPro" id="IPR055217">
    <property type="entry name" value="TPR_EMC2"/>
</dbReference>
<keyword evidence="2 3" id="KW-0802">TPR repeat</keyword>
<keyword evidence="4" id="KW-0472">Membrane</keyword>
<evidence type="ECO:0000256" key="3">
    <source>
        <dbReference type="PROSITE-ProRule" id="PRU00339"/>
    </source>
</evidence>
<organism evidence="6 7">
    <name type="scientific">Lentinula raphanica</name>
    <dbReference type="NCBI Taxonomy" id="153919"/>
    <lineage>
        <taxon>Eukaryota</taxon>
        <taxon>Fungi</taxon>
        <taxon>Dikarya</taxon>
        <taxon>Basidiomycota</taxon>
        <taxon>Agaricomycotina</taxon>
        <taxon>Agaricomycetes</taxon>
        <taxon>Agaricomycetidae</taxon>
        <taxon>Agaricales</taxon>
        <taxon>Marasmiineae</taxon>
        <taxon>Omphalotaceae</taxon>
        <taxon>Lentinula</taxon>
    </lineage>
</organism>
<dbReference type="GO" id="GO:0072546">
    <property type="term" value="C:EMC complex"/>
    <property type="evidence" value="ECO:0007669"/>
    <property type="project" value="UniProtKB-UniRule"/>
</dbReference>
<dbReference type="InterPro" id="IPR039856">
    <property type="entry name" value="EMC2-like"/>
</dbReference>
<comment type="caution">
    <text evidence="6">The sequence shown here is derived from an EMBL/GenBank/DDBJ whole genome shotgun (WGS) entry which is preliminary data.</text>
</comment>
<comment type="subunit">
    <text evidence="4">Component of the ER membrane protein complex (EMC).</text>
</comment>
<keyword evidence="1" id="KW-0677">Repeat</keyword>
<evidence type="ECO:0000256" key="1">
    <source>
        <dbReference type="ARBA" id="ARBA00022737"/>
    </source>
</evidence>
<dbReference type="Pfam" id="PF22890">
    <property type="entry name" value="TPR_EMC2"/>
    <property type="match status" value="1"/>
</dbReference>
<comment type="function">
    <text evidence="4">Part of the endoplasmic reticulum membrane protein complex (EMC) that enables the energy-independent insertion into endoplasmic reticulum membranes of newly synthesized membrane proteins.</text>
</comment>
<dbReference type="InterPro" id="IPR011990">
    <property type="entry name" value="TPR-like_helical_dom_sf"/>
</dbReference>
<reference evidence="6" key="1">
    <citation type="submission" date="2022-08" db="EMBL/GenBank/DDBJ databases">
        <authorList>
            <consortium name="DOE Joint Genome Institute"/>
            <person name="Min B."/>
            <person name="Riley R."/>
            <person name="Sierra-Patev S."/>
            <person name="Naranjo-Ortiz M."/>
            <person name="Looney B."/>
            <person name="Konkel Z."/>
            <person name="Slot J.C."/>
            <person name="Sakamoto Y."/>
            <person name="Steenwyk J.L."/>
            <person name="Rokas A."/>
            <person name="Carro J."/>
            <person name="Camarero S."/>
            <person name="Ferreira P."/>
            <person name="Molpeceres G."/>
            <person name="Ruiz-Duenas F.J."/>
            <person name="Serrano A."/>
            <person name="Henrissat B."/>
            <person name="Drula E."/>
            <person name="Hughes K.W."/>
            <person name="Mata J.L."/>
            <person name="Ishikawa N.K."/>
            <person name="Vargas-Isla R."/>
            <person name="Ushijima S."/>
            <person name="Smith C.A."/>
            <person name="Ahrendt S."/>
            <person name="Andreopoulos W."/>
            <person name="He G."/>
            <person name="Labutti K."/>
            <person name="Lipzen A."/>
            <person name="Ng V."/>
            <person name="Sandor L."/>
            <person name="Barry K."/>
            <person name="Martinez A.T."/>
            <person name="Xiao Y."/>
            <person name="Gibbons J.G."/>
            <person name="Terashima K."/>
            <person name="Hibbett D.S."/>
            <person name="Grigoriev I.V."/>
        </authorList>
    </citation>
    <scope>NUCLEOTIDE SEQUENCE</scope>
    <source>
        <strain evidence="6">TFB9207</strain>
    </source>
</reference>
<gene>
    <name evidence="6" type="ORF">F5878DRAFT_532671</name>
</gene>
<dbReference type="AlphaFoldDB" id="A0AA38UH31"/>